<sequence>MWSGPRNISSAMMRSFENRPDTTVTDEPFYAHYLVKTGVQHPLKKEIIQNSECNFYNIVTYLTGSIPDKKKIWYQKHMAHHNLPGMDIHWTKNVTNCFLIRHPKEVILSYEKRFPIDSIDQLGYKQLCILFEYLKKETGKSPPVLDSRDVLNHPREILKKLCDKMGISFMDQMLSWPSGRRNSDGMWGQHWYKNVEDSTGFQKYQEKNKKLPDKLLSLYKECISYFDKLYLHRIRPQKQPEENG</sequence>
<dbReference type="InterPro" id="IPR027417">
    <property type="entry name" value="P-loop_NTPase"/>
</dbReference>
<dbReference type="Pfam" id="PF19798">
    <property type="entry name" value="Sulfotransfer_5"/>
    <property type="match status" value="1"/>
</dbReference>
<evidence type="ECO:0008006" key="3">
    <source>
        <dbReference type="Google" id="ProtNLM"/>
    </source>
</evidence>
<dbReference type="AlphaFoldDB" id="A0A381UYB8"/>
<evidence type="ECO:0000313" key="2">
    <source>
        <dbReference type="EMBL" id="SVA32954.1"/>
    </source>
</evidence>
<dbReference type="PANTHER" id="PTHR42743">
    <property type="entry name" value="AMINO-ACID AMINOTRANSFERASE"/>
    <property type="match status" value="1"/>
</dbReference>
<name>A0A381UYB8_9ZZZZ</name>
<dbReference type="SUPFAM" id="SSF52540">
    <property type="entry name" value="P-loop containing nucleoside triphosphate hydrolases"/>
    <property type="match status" value="1"/>
</dbReference>
<dbReference type="PANTHER" id="PTHR42743:SF11">
    <property type="entry name" value="AMINODEOXYCHORISMATE LYASE"/>
    <property type="match status" value="1"/>
</dbReference>
<dbReference type="InterPro" id="IPR050571">
    <property type="entry name" value="Class-IV_PLP-Dep_Aminotrnsfr"/>
</dbReference>
<comment type="similarity">
    <text evidence="1">Belongs to the class-IV pyridoxal-phosphate-dependent aminotransferase family.</text>
</comment>
<organism evidence="2">
    <name type="scientific">marine metagenome</name>
    <dbReference type="NCBI Taxonomy" id="408172"/>
    <lineage>
        <taxon>unclassified sequences</taxon>
        <taxon>metagenomes</taxon>
        <taxon>ecological metagenomes</taxon>
    </lineage>
</organism>
<dbReference type="GO" id="GO:0019752">
    <property type="term" value="P:carboxylic acid metabolic process"/>
    <property type="evidence" value="ECO:0007669"/>
    <property type="project" value="TreeGrafter"/>
</dbReference>
<dbReference type="EMBL" id="UINC01007371">
    <property type="protein sequence ID" value="SVA32954.1"/>
    <property type="molecule type" value="Genomic_DNA"/>
</dbReference>
<accession>A0A381UYB8</accession>
<reference evidence="2" key="1">
    <citation type="submission" date="2018-05" db="EMBL/GenBank/DDBJ databases">
        <authorList>
            <person name="Lanie J.A."/>
            <person name="Ng W.-L."/>
            <person name="Kazmierczak K.M."/>
            <person name="Andrzejewski T.M."/>
            <person name="Davidsen T.M."/>
            <person name="Wayne K.J."/>
            <person name="Tettelin H."/>
            <person name="Glass J.I."/>
            <person name="Rusch D."/>
            <person name="Podicherti R."/>
            <person name="Tsui H.-C.T."/>
            <person name="Winkler M.E."/>
        </authorList>
    </citation>
    <scope>NUCLEOTIDE SEQUENCE</scope>
</reference>
<gene>
    <name evidence="2" type="ORF">METZ01_LOCUS85808</name>
</gene>
<evidence type="ECO:0000256" key="1">
    <source>
        <dbReference type="ARBA" id="ARBA00009320"/>
    </source>
</evidence>
<proteinExistence type="inferred from homology"/>
<protein>
    <recommendedName>
        <fullName evidence="3">Sulfotransferase domain-containing protein</fullName>
    </recommendedName>
</protein>
<dbReference type="Gene3D" id="3.40.50.300">
    <property type="entry name" value="P-loop containing nucleotide triphosphate hydrolases"/>
    <property type="match status" value="1"/>
</dbReference>